<keyword evidence="6" id="KW-1185">Reference proteome</keyword>
<dbReference type="Gene3D" id="1.10.10.10">
    <property type="entry name" value="Winged helix-like DNA-binding domain superfamily/Winged helix DNA-binding domain"/>
    <property type="match status" value="1"/>
</dbReference>
<dbReference type="InterPro" id="IPR036390">
    <property type="entry name" value="WH_DNA-bd_sf"/>
</dbReference>
<evidence type="ECO:0000259" key="4">
    <source>
        <dbReference type="PROSITE" id="PS51118"/>
    </source>
</evidence>
<evidence type="ECO:0000256" key="2">
    <source>
        <dbReference type="ARBA" id="ARBA00023125"/>
    </source>
</evidence>
<organism evidence="5 6">
    <name type="scientific">Parafrankia colletiae</name>
    <dbReference type="NCBI Taxonomy" id="573497"/>
    <lineage>
        <taxon>Bacteria</taxon>
        <taxon>Bacillati</taxon>
        <taxon>Actinomycetota</taxon>
        <taxon>Actinomycetes</taxon>
        <taxon>Frankiales</taxon>
        <taxon>Frankiaceae</taxon>
        <taxon>Parafrankia</taxon>
    </lineage>
</organism>
<dbReference type="Proteomes" id="UP000179627">
    <property type="component" value="Unassembled WGS sequence"/>
</dbReference>
<evidence type="ECO:0000313" key="5">
    <source>
        <dbReference type="EMBL" id="OHV42443.1"/>
    </source>
</evidence>
<dbReference type="GO" id="GO:0003677">
    <property type="term" value="F:DNA binding"/>
    <property type="evidence" value="ECO:0007669"/>
    <property type="project" value="UniProtKB-KW"/>
</dbReference>
<dbReference type="PANTHER" id="PTHR33204">
    <property type="entry name" value="TRANSCRIPTIONAL REGULATOR, MARR FAMILY"/>
    <property type="match status" value="1"/>
</dbReference>
<sequence>MADEPWDPYARGCPSRELLDRIGDKWSVLLLGELADQQPHRFAALRDRIEGISEKMLTQTLRFLEQDGLVSRRAFAQIPPRVEYQLTPLGLTLCDVLNSLRDWSTTHADEVMAARKRYTQARAAGTSA</sequence>
<evidence type="ECO:0000256" key="3">
    <source>
        <dbReference type="ARBA" id="ARBA00023163"/>
    </source>
</evidence>
<gene>
    <name evidence="5" type="ORF">CC117_12605</name>
</gene>
<keyword evidence="2" id="KW-0238">DNA-binding</keyword>
<dbReference type="AlphaFoldDB" id="A0A1S1R656"/>
<evidence type="ECO:0000256" key="1">
    <source>
        <dbReference type="ARBA" id="ARBA00023015"/>
    </source>
</evidence>
<dbReference type="InterPro" id="IPR036388">
    <property type="entry name" value="WH-like_DNA-bd_sf"/>
</dbReference>
<protein>
    <submittedName>
        <fullName evidence="5">HxlR family transcriptional regulator</fullName>
    </submittedName>
</protein>
<comment type="caution">
    <text evidence="5">The sequence shown here is derived from an EMBL/GenBank/DDBJ whole genome shotgun (WGS) entry which is preliminary data.</text>
</comment>
<dbReference type="InterPro" id="IPR002577">
    <property type="entry name" value="HTH_HxlR"/>
</dbReference>
<name>A0A1S1R656_9ACTN</name>
<dbReference type="Pfam" id="PF01638">
    <property type="entry name" value="HxlR"/>
    <property type="match status" value="1"/>
</dbReference>
<feature type="domain" description="HTH hxlR-type" evidence="4">
    <location>
        <begin position="13"/>
        <end position="112"/>
    </location>
</feature>
<evidence type="ECO:0000313" key="6">
    <source>
        <dbReference type="Proteomes" id="UP000179627"/>
    </source>
</evidence>
<proteinExistence type="predicted"/>
<dbReference type="PANTHER" id="PTHR33204:SF37">
    <property type="entry name" value="HTH-TYPE TRANSCRIPTIONAL REGULATOR YODB"/>
    <property type="match status" value="1"/>
</dbReference>
<dbReference type="SUPFAM" id="SSF46785">
    <property type="entry name" value="Winged helix' DNA-binding domain"/>
    <property type="match status" value="1"/>
</dbReference>
<accession>A0A1S1R656</accession>
<dbReference type="EMBL" id="MBLM01000047">
    <property type="protein sequence ID" value="OHV42443.1"/>
    <property type="molecule type" value="Genomic_DNA"/>
</dbReference>
<reference evidence="6" key="1">
    <citation type="submission" date="2016-07" db="EMBL/GenBank/DDBJ databases">
        <title>Sequence Frankia sp. strain CcI1.17.</title>
        <authorList>
            <person name="Ghodhbane-Gtari F."/>
            <person name="Swanson E."/>
            <person name="Gueddou A."/>
            <person name="Morris K."/>
            <person name="Hezbri K."/>
            <person name="Ktari A."/>
            <person name="Nouioui I."/>
            <person name="Abebe-Akele F."/>
            <person name="Simpson S."/>
            <person name="Thomas K."/>
            <person name="Gtari M."/>
            <person name="Tisa L.S."/>
            <person name="Hurst S."/>
        </authorList>
    </citation>
    <scope>NUCLEOTIDE SEQUENCE [LARGE SCALE GENOMIC DNA]</scope>
    <source>
        <strain evidence="6">Cc1.17</strain>
    </source>
</reference>
<keyword evidence="1" id="KW-0805">Transcription regulation</keyword>
<dbReference type="PROSITE" id="PS51118">
    <property type="entry name" value="HTH_HXLR"/>
    <property type="match status" value="1"/>
</dbReference>
<keyword evidence="3" id="KW-0804">Transcription</keyword>